<dbReference type="RefSeq" id="WP_255798218.1">
    <property type="nucleotide sequence ID" value="NZ_CP104263.1"/>
</dbReference>
<protein>
    <recommendedName>
        <fullName evidence="1">peptidyl-tRNA hydrolase</fullName>
        <ecNumber evidence="1">3.1.1.29</ecNumber>
    </recommendedName>
</protein>
<dbReference type="EC" id="3.1.1.29" evidence="1"/>
<dbReference type="InterPro" id="IPR002833">
    <property type="entry name" value="PTH2"/>
</dbReference>
<proteinExistence type="predicted"/>
<evidence type="ECO:0000256" key="1">
    <source>
        <dbReference type="ARBA" id="ARBA00013260"/>
    </source>
</evidence>
<dbReference type="Gene3D" id="3.40.1490.10">
    <property type="entry name" value="Bit1"/>
    <property type="match status" value="1"/>
</dbReference>
<gene>
    <name evidence="4" type="ORF">NNX28_12000</name>
</gene>
<comment type="catalytic activity">
    <reaction evidence="3">
        <text>an N-acyl-L-alpha-aminoacyl-tRNA + H2O = an N-acyl-L-amino acid + a tRNA + H(+)</text>
        <dbReference type="Rhea" id="RHEA:54448"/>
        <dbReference type="Rhea" id="RHEA-COMP:10123"/>
        <dbReference type="Rhea" id="RHEA-COMP:13883"/>
        <dbReference type="ChEBI" id="CHEBI:15377"/>
        <dbReference type="ChEBI" id="CHEBI:15378"/>
        <dbReference type="ChEBI" id="CHEBI:59874"/>
        <dbReference type="ChEBI" id="CHEBI:78442"/>
        <dbReference type="ChEBI" id="CHEBI:138191"/>
        <dbReference type="EC" id="3.1.1.29"/>
    </reaction>
</comment>
<dbReference type="Pfam" id="PF01981">
    <property type="entry name" value="PTH2"/>
    <property type="match status" value="1"/>
</dbReference>
<evidence type="ECO:0000313" key="4">
    <source>
        <dbReference type="EMBL" id="MCQ1950644.1"/>
    </source>
</evidence>
<dbReference type="EMBL" id="JANFLP010000012">
    <property type="protein sequence ID" value="MCQ1950644.1"/>
    <property type="molecule type" value="Genomic_DNA"/>
</dbReference>
<evidence type="ECO:0000256" key="3">
    <source>
        <dbReference type="ARBA" id="ARBA00048707"/>
    </source>
</evidence>
<dbReference type="InterPro" id="IPR023476">
    <property type="entry name" value="Pep_tRNA_hydro_II_dom_sf"/>
</dbReference>
<name>A0ABT1NSD2_9MICC</name>
<dbReference type="Proteomes" id="UP001206924">
    <property type="component" value="Unassembled WGS sequence"/>
</dbReference>
<keyword evidence="5" id="KW-1185">Reference proteome</keyword>
<reference evidence="4 5" key="1">
    <citation type="submission" date="2022-07" db="EMBL/GenBank/DDBJ databases">
        <title>Novel species in genus Arthrobacter.</title>
        <authorList>
            <person name="Liu Y."/>
        </authorList>
    </citation>
    <scope>NUCLEOTIDE SEQUENCE [LARGE SCALE GENOMIC DNA]</scope>
    <source>
        <strain evidence="5">zg-Y859</strain>
    </source>
</reference>
<dbReference type="SUPFAM" id="SSF102462">
    <property type="entry name" value="Peptidyl-tRNA hydrolase II"/>
    <property type="match status" value="1"/>
</dbReference>
<accession>A0ABT1NSD2</accession>
<organism evidence="4 5">
    <name type="scientific">Arthrobacter jinronghuae</name>
    <dbReference type="NCBI Taxonomy" id="2964609"/>
    <lineage>
        <taxon>Bacteria</taxon>
        <taxon>Bacillati</taxon>
        <taxon>Actinomycetota</taxon>
        <taxon>Actinomycetes</taxon>
        <taxon>Micrococcales</taxon>
        <taxon>Micrococcaceae</taxon>
        <taxon>Arthrobacter</taxon>
    </lineage>
</organism>
<sequence>MQPFDKVQPIVLLVDKTDPAAHRDAVAAAAVASVRAYTATEDSEAWENWLYGRFTKTVRRANPSTFGKLAAEAPSGAVTVGRAQALAFEPVTYEQMPKNLAKLQVSGTQLPDEAPAPWPGNAPVIVLNADLDMSTGKASAQAAHALLSWYLQLDPSARQAWQQAGEPAGVRFTAGKLFAESAARPGAGPLIVDAGMTEIAPDTATAFVESASFSPAAGSPV</sequence>
<comment type="caution">
    <text evidence="4">The sequence shown here is derived from an EMBL/GenBank/DDBJ whole genome shotgun (WGS) entry which is preliminary data.</text>
</comment>
<keyword evidence="2" id="KW-0378">Hydrolase</keyword>
<evidence type="ECO:0000313" key="5">
    <source>
        <dbReference type="Proteomes" id="UP001206924"/>
    </source>
</evidence>
<evidence type="ECO:0000256" key="2">
    <source>
        <dbReference type="ARBA" id="ARBA00022801"/>
    </source>
</evidence>